<evidence type="ECO:0000256" key="1">
    <source>
        <dbReference type="SAM" id="MobiDB-lite"/>
    </source>
</evidence>
<dbReference type="RefSeq" id="WP_183357201.1">
    <property type="nucleotide sequence ID" value="NZ_BAABKR010000008.1"/>
</dbReference>
<feature type="transmembrane region" description="Helical" evidence="2">
    <location>
        <begin position="175"/>
        <end position="198"/>
    </location>
</feature>
<keyword evidence="2" id="KW-1133">Transmembrane helix</keyword>
<organism evidence="3 4">
    <name type="scientific">Garicola koreensis</name>
    <dbReference type="NCBI Taxonomy" id="1262554"/>
    <lineage>
        <taxon>Bacteria</taxon>
        <taxon>Bacillati</taxon>
        <taxon>Actinomycetota</taxon>
        <taxon>Actinomycetes</taxon>
        <taxon>Micrococcales</taxon>
        <taxon>Micrococcaceae</taxon>
        <taxon>Garicola</taxon>
    </lineage>
</organism>
<feature type="region of interest" description="Disordered" evidence="1">
    <location>
        <begin position="276"/>
        <end position="339"/>
    </location>
</feature>
<dbReference type="AlphaFoldDB" id="A0A7W5XKD6"/>
<gene>
    <name evidence="3" type="ORF">FHX47_000393</name>
</gene>
<feature type="compositionally biased region" description="Acidic residues" evidence="1">
    <location>
        <begin position="292"/>
        <end position="310"/>
    </location>
</feature>
<reference evidence="3 4" key="1">
    <citation type="submission" date="2020-08" db="EMBL/GenBank/DDBJ databases">
        <title>Sequencing the genomes of 1000 actinobacteria strains.</title>
        <authorList>
            <person name="Klenk H.-P."/>
        </authorList>
    </citation>
    <scope>NUCLEOTIDE SEQUENCE [LARGE SCALE GENOMIC DNA]</scope>
    <source>
        <strain evidence="3 4">DSM 28238</strain>
    </source>
</reference>
<feature type="region of interest" description="Disordered" evidence="1">
    <location>
        <begin position="201"/>
        <end position="253"/>
    </location>
</feature>
<evidence type="ECO:0000313" key="4">
    <source>
        <dbReference type="Proteomes" id="UP000547528"/>
    </source>
</evidence>
<keyword evidence="2" id="KW-0812">Transmembrane</keyword>
<keyword evidence="4" id="KW-1185">Reference proteome</keyword>
<keyword evidence="2" id="KW-0472">Membrane</keyword>
<evidence type="ECO:0000256" key="2">
    <source>
        <dbReference type="SAM" id="Phobius"/>
    </source>
</evidence>
<dbReference type="Proteomes" id="UP000547528">
    <property type="component" value="Unassembled WGS sequence"/>
</dbReference>
<feature type="compositionally biased region" description="Acidic residues" evidence="1">
    <location>
        <begin position="320"/>
        <end position="339"/>
    </location>
</feature>
<dbReference type="EMBL" id="JACIBT010000001">
    <property type="protein sequence ID" value="MBB3666800.1"/>
    <property type="molecule type" value="Genomic_DNA"/>
</dbReference>
<sequence length="648" mass="69472">MRYIYAAITLLLGLLLLGLGIGQLSAESEETRTVQTQGTEDAPFTVVTDDLVDAEEGFEEFTIEAEGEYSLAVGRTFDVEAWIGDAAHNRVTGLTEAEGDDAGHIDAEYVDGETQAPNPSGSDLWAATETAEGDLLYRWSTPDDSGDWSLLIFRDGEQPAPAAITIEQVQPQSQAGGIALVIGGSLVLLISLGLFYWASTSRRRPRDSDGDTPEDDQPGDGQAAPAEADAPASKDADAADTEHSQRSDFTRSARSLTSALTSIALAAGAALGLAGPAHAENEPTDQPQETGQSEETDQPEETDQSEETGLSEETGQPSEPAEEPDAEDLETETDEDVDVDEEMSAEGYSMLLSSQLDRILTDISDVVEAADAEQDSEMLEERVAGAALTARQTAYRNQDAAQDDAPAPVGTEVLSAAVSSNQEFPRQAMVITEHPDTEVPQVLVLQQQSARENYQLVHTAMMAPGTEFPSLSTEQGGTEMVDPQAEVDGTAPVEALSGMAEYFTDADHDFGSRVAESTYIDSLHQYHQDLAEAADDTELNFPDPEGREGTTALQLPDGSTVVAGSFEMRMQMAPLEDGDTIFLEDELIVDMLGTDWTTFPTEITTLESVVVHLPAPDSEEDAVLLGVDDIILDATIETPEWFDGYDDE</sequence>
<comment type="caution">
    <text evidence="3">The sequence shown here is derived from an EMBL/GenBank/DDBJ whole genome shotgun (WGS) entry which is preliminary data.</text>
</comment>
<feature type="compositionally biased region" description="Basic and acidic residues" evidence="1">
    <location>
        <begin position="232"/>
        <end position="251"/>
    </location>
</feature>
<accession>A0A7W5XKD6</accession>
<name>A0A7W5XKD6_9MICC</name>
<proteinExistence type="predicted"/>
<evidence type="ECO:0000313" key="3">
    <source>
        <dbReference type="EMBL" id="MBB3666800.1"/>
    </source>
</evidence>
<protein>
    <submittedName>
        <fullName evidence="3">Uncharacterized protein</fullName>
    </submittedName>
</protein>